<keyword evidence="5 11" id="KW-0863">Zinc-finger</keyword>
<evidence type="ECO:0000256" key="10">
    <source>
        <dbReference type="ARBA" id="ARBA00023242"/>
    </source>
</evidence>
<dbReference type="GO" id="GO:0000981">
    <property type="term" value="F:DNA-binding transcription factor activity, RNA polymerase II-specific"/>
    <property type="evidence" value="ECO:0007669"/>
    <property type="project" value="TreeGrafter"/>
</dbReference>
<dbReference type="OMA" id="RPICNIC"/>
<dbReference type="InterPro" id="IPR011333">
    <property type="entry name" value="SKP1/BTB/POZ_sf"/>
</dbReference>
<name>A0A087XTS4_POEFO</name>
<feature type="domain" description="C2H2-type" evidence="14">
    <location>
        <begin position="288"/>
        <end position="315"/>
    </location>
</feature>
<sequence length="509" mass="57008">APPAAAAAAMAQLASHGRLLLQRLHQQREMDFLCDITIMVKDVEFRAHRNILAAFSDYFSVQAEKGEEFTTLDPEKVSRYSLEKLLEFVYTGQMNLSRKIKFQNLLRSRFLKIFSVICIYLSDADREAEPCPPSPSSPPSPVPLSIASVVGDFKEDGLEGRKRGRRPKSFSGEPPEPSGGAKIQSYRGRGRPRGSGRGRGRGAAREEDLSAGESEGSVKDFGETPADFGDTSADWSPSREEELPVKKPRLGSETRRDDEDEESGELGTEEERETEGGEQDGSELGESLTCSECNKLFKDISSLRRHEKIHKGLKPFSCIFCSKTFRQATQLKTHLRIHTGEQAQERITSNRENTTGKKRKICRINSLSPGEKPFTCSNCDKCFAQKCQLVAHRRMHHGEEKPYTCDRCGFKFATSSNYKIHIRLHSGEKPYVCDICGQAFAQSSTLTYHKRRHTGEKPYQCDLCGMSFSVSSSLIAHARKHTGETPYKCTQTNCDAKFATSSELKKHLR</sequence>
<dbReference type="PROSITE" id="PS00028">
    <property type="entry name" value="ZINC_FINGER_C2H2_1"/>
    <property type="match status" value="6"/>
</dbReference>
<dbReference type="GO" id="GO:0005634">
    <property type="term" value="C:nucleus"/>
    <property type="evidence" value="ECO:0007669"/>
    <property type="project" value="UniProtKB-SubCell"/>
</dbReference>
<dbReference type="FunFam" id="3.30.160.60:FF:000016">
    <property type="entry name" value="zinc finger protein 37 homolog"/>
    <property type="match status" value="1"/>
</dbReference>
<evidence type="ECO:0000256" key="7">
    <source>
        <dbReference type="ARBA" id="ARBA00023015"/>
    </source>
</evidence>
<reference evidence="15" key="3">
    <citation type="submission" date="2025-09" db="UniProtKB">
        <authorList>
            <consortium name="Ensembl"/>
        </authorList>
    </citation>
    <scope>IDENTIFICATION</scope>
</reference>
<organism evidence="15 16">
    <name type="scientific">Poecilia formosa</name>
    <name type="common">Amazon molly</name>
    <name type="synonym">Limia formosa</name>
    <dbReference type="NCBI Taxonomy" id="48698"/>
    <lineage>
        <taxon>Eukaryota</taxon>
        <taxon>Metazoa</taxon>
        <taxon>Chordata</taxon>
        <taxon>Craniata</taxon>
        <taxon>Vertebrata</taxon>
        <taxon>Euteleostomi</taxon>
        <taxon>Actinopterygii</taxon>
        <taxon>Neopterygii</taxon>
        <taxon>Teleostei</taxon>
        <taxon>Neoteleostei</taxon>
        <taxon>Acanthomorphata</taxon>
        <taxon>Ovalentaria</taxon>
        <taxon>Atherinomorphae</taxon>
        <taxon>Cyprinodontiformes</taxon>
        <taxon>Poeciliidae</taxon>
        <taxon>Poeciliinae</taxon>
        <taxon>Poecilia</taxon>
    </lineage>
</organism>
<dbReference type="Ensembl" id="ENSPFOT00000009189.2">
    <property type="protein sequence ID" value="ENSPFOP00000009177.2"/>
    <property type="gene ID" value="ENSPFOG00000009163.2"/>
</dbReference>
<dbReference type="eggNOG" id="KOG1721">
    <property type="taxonomic scope" value="Eukaryota"/>
</dbReference>
<dbReference type="InterPro" id="IPR013087">
    <property type="entry name" value="Znf_C2H2_type"/>
</dbReference>
<feature type="domain" description="C2H2-type" evidence="14">
    <location>
        <begin position="374"/>
        <end position="402"/>
    </location>
</feature>
<dbReference type="FunFam" id="3.30.160.60:FF:000912">
    <property type="entry name" value="Zinc finger protein 660"/>
    <property type="match status" value="1"/>
</dbReference>
<evidence type="ECO:0000256" key="2">
    <source>
        <dbReference type="ARBA" id="ARBA00004123"/>
    </source>
</evidence>
<keyword evidence="7" id="KW-0805">Transcription regulation</keyword>
<keyword evidence="16" id="KW-1185">Reference proteome</keyword>
<comment type="subcellular location">
    <subcellularLocation>
        <location evidence="2">Nucleus</location>
    </subcellularLocation>
</comment>
<dbReference type="SMART" id="SM00355">
    <property type="entry name" value="ZnF_C2H2"/>
    <property type="match status" value="7"/>
</dbReference>
<comment type="function">
    <text evidence="1">May be involved in transcriptional regulation.</text>
</comment>
<dbReference type="Gene3D" id="3.30.160.60">
    <property type="entry name" value="Classic Zinc Finger"/>
    <property type="match status" value="7"/>
</dbReference>
<dbReference type="FunFam" id="3.30.160.60:FF:000363">
    <property type="entry name" value="Zinc finger protein 239"/>
    <property type="match status" value="1"/>
</dbReference>
<evidence type="ECO:0000256" key="12">
    <source>
        <dbReference type="SAM" id="MobiDB-lite"/>
    </source>
</evidence>
<dbReference type="EMBL" id="AYCK01022014">
    <property type="status" value="NOT_ANNOTATED_CDS"/>
    <property type="molecule type" value="Genomic_DNA"/>
</dbReference>
<protein>
    <recommendedName>
        <fullName evidence="17">Myoneurin</fullName>
    </recommendedName>
</protein>
<dbReference type="InterPro" id="IPR000210">
    <property type="entry name" value="BTB/POZ_dom"/>
</dbReference>
<dbReference type="PROSITE" id="PS50097">
    <property type="entry name" value="BTB"/>
    <property type="match status" value="1"/>
</dbReference>
<feature type="domain" description="C2H2-type" evidence="14">
    <location>
        <begin position="316"/>
        <end position="343"/>
    </location>
</feature>
<keyword evidence="8" id="KW-0238">DNA-binding</keyword>
<evidence type="ECO:0000256" key="1">
    <source>
        <dbReference type="ARBA" id="ARBA00003767"/>
    </source>
</evidence>
<evidence type="ECO:0000256" key="4">
    <source>
        <dbReference type="ARBA" id="ARBA00022737"/>
    </source>
</evidence>
<feature type="domain" description="C2H2-type" evidence="14">
    <location>
        <begin position="403"/>
        <end position="430"/>
    </location>
</feature>
<dbReference type="Pfam" id="PF00651">
    <property type="entry name" value="BTB"/>
    <property type="match status" value="1"/>
</dbReference>
<keyword evidence="9" id="KW-0804">Transcription</keyword>
<dbReference type="SUPFAM" id="SSF54695">
    <property type="entry name" value="POZ domain"/>
    <property type="match status" value="1"/>
</dbReference>
<proteinExistence type="predicted"/>
<feature type="domain" description="C2H2-type" evidence="14">
    <location>
        <begin position="487"/>
        <end position="509"/>
    </location>
</feature>
<evidence type="ECO:0000256" key="11">
    <source>
        <dbReference type="PROSITE-ProRule" id="PRU00042"/>
    </source>
</evidence>
<keyword evidence="10" id="KW-0539">Nucleus</keyword>
<feature type="domain" description="BTB" evidence="13">
    <location>
        <begin position="34"/>
        <end position="98"/>
    </location>
</feature>
<reference evidence="15" key="2">
    <citation type="submission" date="2025-08" db="UniProtKB">
        <authorList>
            <consortium name="Ensembl"/>
        </authorList>
    </citation>
    <scope>IDENTIFICATION</scope>
</reference>
<evidence type="ECO:0000313" key="15">
    <source>
        <dbReference type="Ensembl" id="ENSPFOP00000009177.2"/>
    </source>
</evidence>
<dbReference type="GO" id="GO:0045596">
    <property type="term" value="P:negative regulation of cell differentiation"/>
    <property type="evidence" value="ECO:0007669"/>
    <property type="project" value="UniProtKB-ARBA"/>
</dbReference>
<dbReference type="STRING" id="48698.ENSPFOP00000009177"/>
<keyword evidence="3" id="KW-0479">Metal-binding</keyword>
<accession>A0A087XTS4</accession>
<feature type="compositionally biased region" description="Basic residues" evidence="12">
    <location>
        <begin position="188"/>
        <end position="202"/>
    </location>
</feature>
<dbReference type="GO" id="GO:1990837">
    <property type="term" value="F:sequence-specific double-stranded DNA binding"/>
    <property type="evidence" value="ECO:0007669"/>
    <property type="project" value="UniProtKB-ARBA"/>
</dbReference>
<evidence type="ECO:0000259" key="13">
    <source>
        <dbReference type="PROSITE" id="PS50097"/>
    </source>
</evidence>
<keyword evidence="6" id="KW-0862">Zinc</keyword>
<dbReference type="GO" id="GO:0008270">
    <property type="term" value="F:zinc ion binding"/>
    <property type="evidence" value="ECO:0007669"/>
    <property type="project" value="UniProtKB-KW"/>
</dbReference>
<dbReference type="InterPro" id="IPR036236">
    <property type="entry name" value="Znf_C2H2_sf"/>
</dbReference>
<evidence type="ECO:0000256" key="5">
    <source>
        <dbReference type="ARBA" id="ARBA00022771"/>
    </source>
</evidence>
<evidence type="ECO:0000259" key="14">
    <source>
        <dbReference type="PROSITE" id="PS50157"/>
    </source>
</evidence>
<evidence type="ECO:0000256" key="9">
    <source>
        <dbReference type="ARBA" id="ARBA00023163"/>
    </source>
</evidence>
<reference evidence="16" key="1">
    <citation type="submission" date="2013-10" db="EMBL/GenBank/DDBJ databases">
        <authorList>
            <person name="Schartl M."/>
            <person name="Warren W."/>
        </authorList>
    </citation>
    <scope>NUCLEOTIDE SEQUENCE [LARGE SCALE GENOMIC DNA]</scope>
    <source>
        <strain evidence="16">female</strain>
    </source>
</reference>
<dbReference type="Proteomes" id="UP000028760">
    <property type="component" value="Unassembled WGS sequence"/>
</dbReference>
<keyword evidence="4" id="KW-0677">Repeat</keyword>
<evidence type="ECO:0000313" key="16">
    <source>
        <dbReference type="Proteomes" id="UP000028760"/>
    </source>
</evidence>
<feature type="compositionally biased region" description="Acidic residues" evidence="12">
    <location>
        <begin position="258"/>
        <end position="283"/>
    </location>
</feature>
<feature type="domain" description="C2H2-type" evidence="14">
    <location>
        <begin position="459"/>
        <end position="486"/>
    </location>
</feature>
<dbReference type="PANTHER" id="PTHR24394:SF29">
    <property type="entry name" value="MYONEURIN"/>
    <property type="match status" value="1"/>
</dbReference>
<feature type="domain" description="C2H2-type" evidence="14">
    <location>
        <begin position="431"/>
        <end position="458"/>
    </location>
</feature>
<feature type="region of interest" description="Disordered" evidence="12">
    <location>
        <begin position="156"/>
        <end position="285"/>
    </location>
</feature>
<feature type="compositionally biased region" description="Basic and acidic residues" evidence="12">
    <location>
        <begin position="237"/>
        <end position="257"/>
    </location>
</feature>
<dbReference type="Gene3D" id="3.30.710.10">
    <property type="entry name" value="Potassium Channel Kv1.1, Chain A"/>
    <property type="match status" value="1"/>
</dbReference>
<dbReference type="Pfam" id="PF00096">
    <property type="entry name" value="zf-C2H2"/>
    <property type="match status" value="7"/>
</dbReference>
<dbReference type="SMART" id="SM00225">
    <property type="entry name" value="BTB"/>
    <property type="match status" value="1"/>
</dbReference>
<dbReference type="PANTHER" id="PTHR24394">
    <property type="entry name" value="ZINC FINGER PROTEIN"/>
    <property type="match status" value="1"/>
</dbReference>
<evidence type="ECO:0000256" key="6">
    <source>
        <dbReference type="ARBA" id="ARBA00022833"/>
    </source>
</evidence>
<evidence type="ECO:0008006" key="17">
    <source>
        <dbReference type="Google" id="ProtNLM"/>
    </source>
</evidence>
<evidence type="ECO:0000256" key="8">
    <source>
        <dbReference type="ARBA" id="ARBA00023125"/>
    </source>
</evidence>
<dbReference type="PROSITE" id="PS50157">
    <property type="entry name" value="ZINC_FINGER_C2H2_2"/>
    <property type="match status" value="7"/>
</dbReference>
<dbReference type="SUPFAM" id="SSF57667">
    <property type="entry name" value="beta-beta-alpha zinc fingers"/>
    <property type="match status" value="4"/>
</dbReference>
<dbReference type="FunFam" id="3.30.160.60:FF:001498">
    <property type="entry name" value="Zinc finger protein 404"/>
    <property type="match status" value="1"/>
</dbReference>
<dbReference type="FunFam" id="3.30.160.60:FF:000303">
    <property type="entry name" value="Zinc finger protein 41"/>
    <property type="match status" value="1"/>
</dbReference>
<evidence type="ECO:0000256" key="3">
    <source>
        <dbReference type="ARBA" id="ARBA00022723"/>
    </source>
</evidence>
<dbReference type="AlphaFoldDB" id="A0A087XTS4"/>
<dbReference type="GeneTree" id="ENSGT00940000161266"/>